<dbReference type="GO" id="GO:0003700">
    <property type="term" value="F:DNA-binding transcription factor activity"/>
    <property type="evidence" value="ECO:0007669"/>
    <property type="project" value="InterPro"/>
</dbReference>
<dbReference type="GO" id="GO:0005829">
    <property type="term" value="C:cytosol"/>
    <property type="evidence" value="ECO:0007669"/>
    <property type="project" value="TreeGrafter"/>
</dbReference>
<name>A0A0H2MGQ8_9PROT</name>
<protein>
    <submittedName>
        <fullName evidence="6">LysR family transcriptional regulator</fullName>
    </submittedName>
</protein>
<comment type="similarity">
    <text evidence="1">Belongs to the LysR transcriptional regulatory family.</text>
</comment>
<dbReference type="Gene3D" id="1.10.10.10">
    <property type="entry name" value="Winged helix-like DNA-binding domain superfamily/Winged helix DNA-binding domain"/>
    <property type="match status" value="1"/>
</dbReference>
<dbReference type="Pfam" id="PF00126">
    <property type="entry name" value="HTH_1"/>
    <property type="match status" value="1"/>
</dbReference>
<evidence type="ECO:0000256" key="2">
    <source>
        <dbReference type="ARBA" id="ARBA00023015"/>
    </source>
</evidence>
<organism evidence="6 7">
    <name type="scientific">Kiloniella spongiae</name>
    <dbReference type="NCBI Taxonomy" id="1489064"/>
    <lineage>
        <taxon>Bacteria</taxon>
        <taxon>Pseudomonadati</taxon>
        <taxon>Pseudomonadota</taxon>
        <taxon>Alphaproteobacteria</taxon>
        <taxon>Rhodospirillales</taxon>
        <taxon>Kiloniellaceae</taxon>
        <taxon>Kiloniella</taxon>
    </lineage>
</organism>
<dbReference type="PANTHER" id="PTHR30419">
    <property type="entry name" value="HTH-TYPE TRANSCRIPTIONAL REGULATOR YBHD"/>
    <property type="match status" value="1"/>
</dbReference>
<dbReference type="InterPro" id="IPR036390">
    <property type="entry name" value="WH_DNA-bd_sf"/>
</dbReference>
<dbReference type="OrthoDB" id="8679465at2"/>
<dbReference type="RefSeq" id="WP_047763116.1">
    <property type="nucleotide sequence ID" value="NZ_LAQL01000003.1"/>
</dbReference>
<accession>A0A0H2MGQ8</accession>
<dbReference type="PROSITE" id="PS50931">
    <property type="entry name" value="HTH_LYSR"/>
    <property type="match status" value="1"/>
</dbReference>
<gene>
    <name evidence="6" type="ORF">WH96_05655</name>
</gene>
<proteinExistence type="inferred from homology"/>
<dbReference type="Gene3D" id="3.40.190.10">
    <property type="entry name" value="Periplasmic binding protein-like II"/>
    <property type="match status" value="2"/>
</dbReference>
<dbReference type="Proteomes" id="UP000035444">
    <property type="component" value="Unassembled WGS sequence"/>
</dbReference>
<dbReference type="STRING" id="1489064.WH96_05655"/>
<comment type="caution">
    <text evidence="6">The sequence shown here is derived from an EMBL/GenBank/DDBJ whole genome shotgun (WGS) entry which is preliminary data.</text>
</comment>
<sequence length="300" mass="32649">MLYITLRQMEYIVAIAKAGSLTEAAQFLNVSQPALSVAITQVETRQRQKIFIRRKGSPITLTTYGKSYVKSAEKLLTEAARLEDPDAHTFHDLLPITVGCFEDLAPRYLAPILTNLKQHFPELKITPQVGNFDTLANNMQNGSIEFALSYDLGLDASFDKTIITTLSPHALIAPDHPLAKASALNLVNLADTPLVLTDQGLSIHHMIRLFQNQGLLPKVAHRAASLEVMRSLAANGEGIGISYTVPPTNQSYDGKPLKAIPITDPEAKEPIVLVRSALNPLISPVPAVMESVLASIKDVT</sequence>
<evidence type="ECO:0000259" key="5">
    <source>
        <dbReference type="PROSITE" id="PS50931"/>
    </source>
</evidence>
<dbReference type="InterPro" id="IPR036388">
    <property type="entry name" value="WH-like_DNA-bd_sf"/>
</dbReference>
<evidence type="ECO:0000313" key="7">
    <source>
        <dbReference type="Proteomes" id="UP000035444"/>
    </source>
</evidence>
<dbReference type="InterPro" id="IPR050950">
    <property type="entry name" value="HTH-type_LysR_regulators"/>
</dbReference>
<dbReference type="Pfam" id="PF03466">
    <property type="entry name" value="LysR_substrate"/>
    <property type="match status" value="1"/>
</dbReference>
<dbReference type="GO" id="GO:0003677">
    <property type="term" value="F:DNA binding"/>
    <property type="evidence" value="ECO:0007669"/>
    <property type="project" value="UniProtKB-KW"/>
</dbReference>
<dbReference type="SUPFAM" id="SSF53850">
    <property type="entry name" value="Periplasmic binding protein-like II"/>
    <property type="match status" value="1"/>
</dbReference>
<evidence type="ECO:0000256" key="1">
    <source>
        <dbReference type="ARBA" id="ARBA00009437"/>
    </source>
</evidence>
<reference evidence="6 7" key="1">
    <citation type="submission" date="2015-03" db="EMBL/GenBank/DDBJ databases">
        <title>Genome Sequence of Kiloniella spongiae MEBiC09566, isolated from a marine sponge.</title>
        <authorList>
            <person name="Shao Z."/>
            <person name="Wang L."/>
            <person name="Li X."/>
        </authorList>
    </citation>
    <scope>NUCLEOTIDE SEQUENCE [LARGE SCALE GENOMIC DNA]</scope>
    <source>
        <strain evidence="6 7">MEBiC09566</strain>
    </source>
</reference>
<keyword evidence="7" id="KW-1185">Reference proteome</keyword>
<dbReference type="InterPro" id="IPR005119">
    <property type="entry name" value="LysR_subst-bd"/>
</dbReference>
<dbReference type="AlphaFoldDB" id="A0A0H2MGQ8"/>
<dbReference type="SUPFAM" id="SSF46785">
    <property type="entry name" value="Winged helix' DNA-binding domain"/>
    <property type="match status" value="1"/>
</dbReference>
<evidence type="ECO:0000313" key="6">
    <source>
        <dbReference type="EMBL" id="KLN61779.1"/>
    </source>
</evidence>
<evidence type="ECO:0000256" key="3">
    <source>
        <dbReference type="ARBA" id="ARBA00023125"/>
    </source>
</evidence>
<dbReference type="InterPro" id="IPR000847">
    <property type="entry name" value="LysR_HTH_N"/>
</dbReference>
<feature type="domain" description="HTH lysR-type" evidence="5">
    <location>
        <begin position="4"/>
        <end position="62"/>
    </location>
</feature>
<keyword evidence="2" id="KW-0805">Transcription regulation</keyword>
<dbReference type="PATRIC" id="fig|1489064.4.peg.2346"/>
<keyword evidence="3" id="KW-0238">DNA-binding</keyword>
<dbReference type="EMBL" id="LAQL01000003">
    <property type="protein sequence ID" value="KLN61779.1"/>
    <property type="molecule type" value="Genomic_DNA"/>
</dbReference>
<keyword evidence="4" id="KW-0804">Transcription</keyword>
<evidence type="ECO:0000256" key="4">
    <source>
        <dbReference type="ARBA" id="ARBA00023163"/>
    </source>
</evidence>